<proteinExistence type="predicted"/>
<accession>A0A9N9FIC8</accession>
<reference evidence="1" key="1">
    <citation type="submission" date="2021-06" db="EMBL/GenBank/DDBJ databases">
        <authorList>
            <person name="Kallberg Y."/>
            <person name="Tangrot J."/>
            <person name="Rosling A."/>
        </authorList>
    </citation>
    <scope>NUCLEOTIDE SEQUENCE</scope>
    <source>
        <strain evidence="1">CL551</strain>
    </source>
</reference>
<dbReference type="OrthoDB" id="2328630at2759"/>
<dbReference type="AlphaFoldDB" id="A0A9N9FIC8"/>
<evidence type="ECO:0000313" key="1">
    <source>
        <dbReference type="EMBL" id="CAG8535599.1"/>
    </source>
</evidence>
<sequence length="138" mass="15468">MDNDHVESQANDSKAVAIFTTNSQDPSFIKSFPQHLTGRFNFTQITPDKLEITGQFTGEIKEENTEEYRFWIVDRNGIIFQELTDAFKQNNIIPSGVNMLKNEVEGVSLKGPYGLKNLFLQVTLGDSILGLAKIEGVN</sequence>
<protein>
    <submittedName>
        <fullName evidence="1">2031_t:CDS:1</fullName>
    </submittedName>
</protein>
<name>A0A9N9FIC8_9GLOM</name>
<evidence type="ECO:0000313" key="2">
    <source>
        <dbReference type="Proteomes" id="UP000789342"/>
    </source>
</evidence>
<organism evidence="1 2">
    <name type="scientific">Acaulospora morrowiae</name>
    <dbReference type="NCBI Taxonomy" id="94023"/>
    <lineage>
        <taxon>Eukaryota</taxon>
        <taxon>Fungi</taxon>
        <taxon>Fungi incertae sedis</taxon>
        <taxon>Mucoromycota</taxon>
        <taxon>Glomeromycotina</taxon>
        <taxon>Glomeromycetes</taxon>
        <taxon>Diversisporales</taxon>
        <taxon>Acaulosporaceae</taxon>
        <taxon>Acaulospora</taxon>
    </lineage>
</organism>
<comment type="caution">
    <text evidence="1">The sequence shown here is derived from an EMBL/GenBank/DDBJ whole genome shotgun (WGS) entry which is preliminary data.</text>
</comment>
<gene>
    <name evidence="1" type="ORF">AMORRO_LOCUS4879</name>
</gene>
<keyword evidence="2" id="KW-1185">Reference proteome</keyword>
<dbReference type="Proteomes" id="UP000789342">
    <property type="component" value="Unassembled WGS sequence"/>
</dbReference>
<dbReference type="EMBL" id="CAJVPV010002773">
    <property type="protein sequence ID" value="CAG8535599.1"/>
    <property type="molecule type" value="Genomic_DNA"/>
</dbReference>